<reference evidence="1" key="1">
    <citation type="submission" date="2021-06" db="EMBL/GenBank/DDBJ databases">
        <authorList>
            <person name="Kallberg Y."/>
            <person name="Tangrot J."/>
            <person name="Rosling A."/>
        </authorList>
    </citation>
    <scope>NUCLEOTIDE SEQUENCE</scope>
    <source>
        <strain evidence="1">MA461A</strain>
    </source>
</reference>
<proteinExistence type="predicted"/>
<comment type="caution">
    <text evidence="1">The sequence shown here is derived from an EMBL/GenBank/DDBJ whole genome shotgun (WGS) entry which is preliminary data.</text>
</comment>
<feature type="non-terminal residue" evidence="1">
    <location>
        <position position="1"/>
    </location>
</feature>
<accession>A0ACA9NFQ7</accession>
<protein>
    <submittedName>
        <fullName evidence="1">37093_t:CDS:1</fullName>
    </submittedName>
</protein>
<evidence type="ECO:0000313" key="2">
    <source>
        <dbReference type="Proteomes" id="UP000789920"/>
    </source>
</evidence>
<dbReference type="Proteomes" id="UP000789920">
    <property type="component" value="Unassembled WGS sequence"/>
</dbReference>
<evidence type="ECO:0000313" key="1">
    <source>
        <dbReference type="EMBL" id="CAG8645400.1"/>
    </source>
</evidence>
<dbReference type="EMBL" id="CAJVQC010013149">
    <property type="protein sequence ID" value="CAG8645400.1"/>
    <property type="molecule type" value="Genomic_DNA"/>
</dbReference>
<gene>
    <name evidence="1" type="ORF">RPERSI_LOCUS7647</name>
</gene>
<organism evidence="1 2">
    <name type="scientific">Racocetra persica</name>
    <dbReference type="NCBI Taxonomy" id="160502"/>
    <lineage>
        <taxon>Eukaryota</taxon>
        <taxon>Fungi</taxon>
        <taxon>Fungi incertae sedis</taxon>
        <taxon>Mucoromycota</taxon>
        <taxon>Glomeromycotina</taxon>
        <taxon>Glomeromycetes</taxon>
        <taxon>Diversisporales</taxon>
        <taxon>Gigasporaceae</taxon>
        <taxon>Racocetra</taxon>
    </lineage>
</organism>
<sequence length="296" mass="35517">EINRIINELKTLKDKNKILTDENQNLQNIDEKCKKLAEENEKLFLINKELTEKNDELVLKTFENNNLFIYEELNKGLTETLQNINKKINNSLSLLKINFLDSDENKIDKIILAKNKRLENENNQILENNQYEKLLKKNQKLQKENEVAVYQNQRLTEKLEQVRKEIDEKVTEYNKKNKIFNILNEKIDIILDNFSFEIIFPLNDTIEKMEKIVELCELNRIQKIINDLKKEKTLLENTISVCKNKIKDYEQNKTINQDLKNLEYEYNSVERSLKNILEQIEKERKSISKYKKQLKY</sequence>
<name>A0ACA9NFQ7_9GLOM</name>
<keyword evidence="2" id="KW-1185">Reference proteome</keyword>